<dbReference type="PANTHER" id="PTHR36435">
    <property type="entry name" value="SLR1288 PROTEIN"/>
    <property type="match status" value="1"/>
</dbReference>
<dbReference type="InterPro" id="IPR052710">
    <property type="entry name" value="CAAX_protease"/>
</dbReference>
<keyword evidence="1" id="KW-1133">Transmembrane helix</keyword>
<feature type="transmembrane region" description="Helical" evidence="1">
    <location>
        <begin position="201"/>
        <end position="221"/>
    </location>
</feature>
<dbReference type="STRING" id="1196324.A374_15878"/>
<dbReference type="Proteomes" id="UP000004080">
    <property type="component" value="Unassembled WGS sequence"/>
</dbReference>
<dbReference type="InterPro" id="IPR003675">
    <property type="entry name" value="Rce1/LyrA-like_dom"/>
</dbReference>
<dbReference type="eggNOG" id="COG1266">
    <property type="taxonomic scope" value="Bacteria"/>
</dbReference>
<dbReference type="AlphaFoldDB" id="I8UBG4"/>
<gene>
    <name evidence="3" type="ORF">A374_15878</name>
</gene>
<feature type="transmembrane region" description="Helical" evidence="1">
    <location>
        <begin position="121"/>
        <end position="140"/>
    </location>
</feature>
<evidence type="ECO:0000259" key="2">
    <source>
        <dbReference type="Pfam" id="PF02517"/>
    </source>
</evidence>
<feature type="domain" description="CAAX prenyl protease 2/Lysostaphin resistance protein A-like" evidence="2">
    <location>
        <begin position="127"/>
        <end position="214"/>
    </location>
</feature>
<feature type="transmembrane region" description="Helical" evidence="1">
    <location>
        <begin position="38"/>
        <end position="60"/>
    </location>
</feature>
<evidence type="ECO:0000256" key="1">
    <source>
        <dbReference type="SAM" id="Phobius"/>
    </source>
</evidence>
<keyword evidence="4" id="KW-1185">Reference proteome</keyword>
<evidence type="ECO:0000313" key="3">
    <source>
        <dbReference type="EMBL" id="EIT84280.1"/>
    </source>
</evidence>
<dbReference type="GO" id="GO:0080120">
    <property type="term" value="P:CAAX-box protein maturation"/>
    <property type="evidence" value="ECO:0007669"/>
    <property type="project" value="UniProtKB-ARBA"/>
</dbReference>
<sequence length="222" mass="24808">MWSVRTFLSLLAVEFIGIVVGLKLLLLPLIRKWLHHDLYSGLLVGAIIAIVLMTAVYVVALRPYGKSWRAVGLAPFRRDFIGRIFLWTLVTIVGSILAMSITQWIGSSVHNWKGDSLQAHVSPLDMSLAFVSAVILSPLYEEIFYRGFMYRYLRQKQGIGASVFISASIFTLAHTPVWNAMPANFICGVVFAYVYEKSGSVWPSILIHAIFNALCLLLTLLS</sequence>
<dbReference type="RefSeq" id="WP_007203248.1">
    <property type="nucleotide sequence ID" value="NZ_AKKV01000036.1"/>
</dbReference>
<organism evidence="3 4">
    <name type="scientific">Fictibacillus macauensis ZFHKF-1</name>
    <dbReference type="NCBI Taxonomy" id="1196324"/>
    <lineage>
        <taxon>Bacteria</taxon>
        <taxon>Bacillati</taxon>
        <taxon>Bacillota</taxon>
        <taxon>Bacilli</taxon>
        <taxon>Bacillales</taxon>
        <taxon>Fictibacillaceae</taxon>
        <taxon>Fictibacillus</taxon>
    </lineage>
</organism>
<dbReference type="EMBL" id="AKKV01000036">
    <property type="protein sequence ID" value="EIT84280.1"/>
    <property type="molecule type" value="Genomic_DNA"/>
</dbReference>
<evidence type="ECO:0000313" key="4">
    <source>
        <dbReference type="Proteomes" id="UP000004080"/>
    </source>
</evidence>
<accession>I8UBG4</accession>
<dbReference type="PANTHER" id="PTHR36435:SF1">
    <property type="entry name" value="CAAX AMINO TERMINAL PROTEASE FAMILY PROTEIN"/>
    <property type="match status" value="1"/>
</dbReference>
<proteinExistence type="predicted"/>
<protein>
    <submittedName>
        <fullName evidence="3">Abortive infection protein</fullName>
    </submittedName>
</protein>
<name>I8UBG4_9BACL</name>
<comment type="caution">
    <text evidence="3">The sequence shown here is derived from an EMBL/GenBank/DDBJ whole genome shotgun (WGS) entry which is preliminary data.</text>
</comment>
<feature type="transmembrane region" description="Helical" evidence="1">
    <location>
        <begin position="7"/>
        <end position="26"/>
    </location>
</feature>
<dbReference type="OrthoDB" id="9782250at2"/>
<reference evidence="3 4" key="1">
    <citation type="journal article" date="2012" name="J. Bacteriol.">
        <title>Genome of Bacillus macauensis ZFHKF-1, a Long-Chain-Forming Bacterium.</title>
        <authorList>
            <person name="Cai L."/>
            <person name="Zhang T."/>
        </authorList>
    </citation>
    <scope>NUCLEOTIDE SEQUENCE [LARGE SCALE GENOMIC DNA]</scope>
    <source>
        <strain evidence="3 4">ZFHKF-1</strain>
    </source>
</reference>
<feature type="transmembrane region" description="Helical" evidence="1">
    <location>
        <begin position="161"/>
        <end position="181"/>
    </location>
</feature>
<keyword evidence="1" id="KW-0472">Membrane</keyword>
<dbReference type="PATRIC" id="fig|1196324.3.peg.3248"/>
<feature type="transmembrane region" description="Helical" evidence="1">
    <location>
        <begin position="80"/>
        <end position="101"/>
    </location>
</feature>
<dbReference type="GO" id="GO:0004175">
    <property type="term" value="F:endopeptidase activity"/>
    <property type="evidence" value="ECO:0007669"/>
    <property type="project" value="UniProtKB-ARBA"/>
</dbReference>
<dbReference type="Pfam" id="PF02517">
    <property type="entry name" value="Rce1-like"/>
    <property type="match status" value="1"/>
</dbReference>
<keyword evidence="1" id="KW-0812">Transmembrane</keyword>